<dbReference type="EMBL" id="BAAADJ010000056">
    <property type="protein sequence ID" value="GAA0339106.1"/>
    <property type="molecule type" value="Genomic_DNA"/>
</dbReference>
<sequence>MSSLFNWVLFNGYTLILYLYLRRRSDGADLSRGFLNASYTIMLLNLGLIALILAVPDIFFI</sequence>
<keyword evidence="1" id="KW-1133">Transmembrane helix</keyword>
<dbReference type="RefSeq" id="WP_343801015.1">
    <property type="nucleotide sequence ID" value="NZ_BAAADJ010000056.1"/>
</dbReference>
<proteinExistence type="predicted"/>
<accession>A0ABN0WIN9</accession>
<dbReference type="Proteomes" id="UP001500782">
    <property type="component" value="Unassembled WGS sequence"/>
</dbReference>
<evidence type="ECO:0000313" key="2">
    <source>
        <dbReference type="EMBL" id="GAA0339106.1"/>
    </source>
</evidence>
<keyword evidence="1" id="KW-0472">Membrane</keyword>
<name>A0ABN0WIN9_9BACI</name>
<keyword evidence="3" id="KW-1185">Reference proteome</keyword>
<feature type="transmembrane region" description="Helical" evidence="1">
    <location>
        <begin position="6"/>
        <end position="21"/>
    </location>
</feature>
<feature type="transmembrane region" description="Helical" evidence="1">
    <location>
        <begin position="33"/>
        <end position="55"/>
    </location>
</feature>
<reference evidence="2 3" key="1">
    <citation type="journal article" date="2019" name="Int. J. Syst. Evol. Microbiol.">
        <title>The Global Catalogue of Microorganisms (GCM) 10K type strain sequencing project: providing services to taxonomists for standard genome sequencing and annotation.</title>
        <authorList>
            <consortium name="The Broad Institute Genomics Platform"/>
            <consortium name="The Broad Institute Genome Sequencing Center for Infectious Disease"/>
            <person name="Wu L."/>
            <person name="Ma J."/>
        </authorList>
    </citation>
    <scope>NUCLEOTIDE SEQUENCE [LARGE SCALE GENOMIC DNA]</scope>
    <source>
        <strain evidence="2 3">JCM 9731</strain>
    </source>
</reference>
<evidence type="ECO:0000313" key="3">
    <source>
        <dbReference type="Proteomes" id="UP001500782"/>
    </source>
</evidence>
<keyword evidence="1" id="KW-0812">Transmembrane</keyword>
<comment type="caution">
    <text evidence="2">The sequence shown here is derived from an EMBL/GenBank/DDBJ whole genome shotgun (WGS) entry which is preliminary data.</text>
</comment>
<evidence type="ECO:0000256" key="1">
    <source>
        <dbReference type="SAM" id="Phobius"/>
    </source>
</evidence>
<organism evidence="2 3">
    <name type="scientific">Bacillus carboniphilus</name>
    <dbReference type="NCBI Taxonomy" id="86663"/>
    <lineage>
        <taxon>Bacteria</taxon>
        <taxon>Bacillati</taxon>
        <taxon>Bacillota</taxon>
        <taxon>Bacilli</taxon>
        <taxon>Bacillales</taxon>
        <taxon>Bacillaceae</taxon>
        <taxon>Bacillus</taxon>
    </lineage>
</organism>
<protein>
    <submittedName>
        <fullName evidence="2">Uncharacterized protein</fullName>
    </submittedName>
</protein>
<gene>
    <name evidence="2" type="ORF">GCM10008967_31740</name>
</gene>